<evidence type="ECO:0000313" key="1">
    <source>
        <dbReference type="EMBL" id="WGE06521.1"/>
    </source>
</evidence>
<protein>
    <submittedName>
        <fullName evidence="1">Sce7726 family protein</fullName>
    </submittedName>
</protein>
<dbReference type="EMBL" id="CP121756">
    <property type="protein sequence ID" value="WGE06521.1"/>
    <property type="molecule type" value="Genomic_DNA"/>
</dbReference>
<evidence type="ECO:0000313" key="2">
    <source>
        <dbReference type="Proteomes" id="UP001217185"/>
    </source>
</evidence>
<accession>A0AC61YUU3</accession>
<reference evidence="1" key="1">
    <citation type="submission" date="2025-02" db="EMBL/GenBank/DDBJ databases">
        <title>Complete genome sequences of 52 Bacillus and Priestia strains isolated from West-African fermentations and 26 reference strains from the DSMZ collection.</title>
        <authorList>
            <person name="Wiedenbein E.S."/>
            <person name="Canoy T.S."/>
            <person name="Hui Y."/>
            <person name="Parkouda C."/>
            <person name="Dawende C."/>
            <person name="Ametefe E."/>
            <person name="Jespersen L."/>
            <person name="Nielsen D.S."/>
        </authorList>
    </citation>
    <scope>NUCLEOTIDE SEQUENCE</scope>
    <source>
        <strain evidence="1">PRO122</strain>
    </source>
</reference>
<dbReference type="Proteomes" id="UP001217185">
    <property type="component" value="Chromosome"/>
</dbReference>
<proteinExistence type="predicted"/>
<organism evidence="1 2">
    <name type="scientific">Bacillus subtilis</name>
    <dbReference type="NCBI Taxonomy" id="1423"/>
    <lineage>
        <taxon>Bacteria</taxon>
        <taxon>Bacillati</taxon>
        <taxon>Bacillota</taxon>
        <taxon>Bacilli</taxon>
        <taxon>Bacillales</taxon>
        <taxon>Bacillaceae</taxon>
        <taxon>Bacillus</taxon>
    </lineage>
</organism>
<gene>
    <name evidence="1" type="ORF">P5658_13180</name>
</gene>
<name>A0AC61YUU3_BACIU</name>
<sequence length="203" mass="23745">MYKLKDIDLRRSLLDVLYTECENEQDTRIVNEMGILYGKSRVDVAVINGIRHGYEIKSESDTLIRLPSQISHYNLVFNRMTIVVSKNYLDQVKELVPKWWGIIVVYNNKGIPRLKRVRKGRENKKLDPMSISQLLWKEEALDILKEKGLQRGYLSKPKNAILNYLAESLGLEELQQEVNSKLKQRENWITGKQHIQGDDLHLQ</sequence>